<gene>
    <name evidence="2" type="ORF">BIW11_10675</name>
</gene>
<accession>A0A1V9XEH7</accession>
<keyword evidence="3" id="KW-1185">Reference proteome</keyword>
<reference evidence="2 3" key="1">
    <citation type="journal article" date="2017" name="Gigascience">
        <title>Draft genome of the honey bee ectoparasitic mite, Tropilaelaps mercedesae, is shaped by the parasitic life history.</title>
        <authorList>
            <person name="Dong X."/>
            <person name="Armstrong S.D."/>
            <person name="Xia D."/>
            <person name="Makepeace B.L."/>
            <person name="Darby A.C."/>
            <person name="Kadowaki T."/>
        </authorList>
    </citation>
    <scope>NUCLEOTIDE SEQUENCE [LARGE SCALE GENOMIC DNA]</scope>
    <source>
        <strain evidence="2">Wuxi-XJTLU</strain>
    </source>
</reference>
<evidence type="ECO:0000313" key="3">
    <source>
        <dbReference type="Proteomes" id="UP000192247"/>
    </source>
</evidence>
<proteinExistence type="predicted"/>
<dbReference type="AlphaFoldDB" id="A0A1V9XEH7"/>
<keyword evidence="1" id="KW-0472">Membrane</keyword>
<evidence type="ECO:0000256" key="1">
    <source>
        <dbReference type="SAM" id="Phobius"/>
    </source>
</evidence>
<dbReference type="Proteomes" id="UP000192247">
    <property type="component" value="Unassembled WGS sequence"/>
</dbReference>
<name>A0A1V9XEH7_9ACAR</name>
<protein>
    <submittedName>
        <fullName evidence="2">Uncharacterized protein</fullName>
    </submittedName>
</protein>
<comment type="caution">
    <text evidence="2">The sequence shown here is derived from an EMBL/GenBank/DDBJ whole genome shotgun (WGS) entry which is preliminary data.</text>
</comment>
<keyword evidence="1" id="KW-1133">Transmembrane helix</keyword>
<organism evidence="2 3">
    <name type="scientific">Tropilaelaps mercedesae</name>
    <dbReference type="NCBI Taxonomy" id="418985"/>
    <lineage>
        <taxon>Eukaryota</taxon>
        <taxon>Metazoa</taxon>
        <taxon>Ecdysozoa</taxon>
        <taxon>Arthropoda</taxon>
        <taxon>Chelicerata</taxon>
        <taxon>Arachnida</taxon>
        <taxon>Acari</taxon>
        <taxon>Parasitiformes</taxon>
        <taxon>Mesostigmata</taxon>
        <taxon>Gamasina</taxon>
        <taxon>Dermanyssoidea</taxon>
        <taxon>Laelapidae</taxon>
        <taxon>Tropilaelaps</taxon>
    </lineage>
</organism>
<feature type="transmembrane region" description="Helical" evidence="1">
    <location>
        <begin position="12"/>
        <end position="36"/>
    </location>
</feature>
<dbReference type="InParanoid" id="A0A1V9XEH7"/>
<evidence type="ECO:0000313" key="2">
    <source>
        <dbReference type="EMBL" id="OQR71955.1"/>
    </source>
</evidence>
<sequence>MVVVRGVTTSDWPTFSFLCGLWSYRVCVLVVVVLAWSSRSVNSVEQQQQQQHRVQLSGSARAQRTPSTITVATTKTNAVPPVEVWSIVSLLRSSQGESEIISRRVTTLQIRGTGLSKNGPHLYTYIYIMRLKLNSTGLSKFIKSRC</sequence>
<dbReference type="EMBL" id="MNPL01012988">
    <property type="protein sequence ID" value="OQR71955.1"/>
    <property type="molecule type" value="Genomic_DNA"/>
</dbReference>
<keyword evidence="1" id="KW-0812">Transmembrane</keyword>